<dbReference type="Proteomes" id="UP000009320">
    <property type="component" value="Unassembled WGS sequence"/>
</dbReference>
<keyword evidence="2" id="KW-1185">Reference proteome</keyword>
<dbReference type="RefSeq" id="WP_008470968.1">
    <property type="nucleotide sequence ID" value="NZ_AYZP01000002.1"/>
</dbReference>
<accession>I7LA71</accession>
<dbReference type="EMBL" id="CAKE01000012">
    <property type="protein sequence ID" value="CCI82009.1"/>
    <property type="molecule type" value="Genomic_DNA"/>
</dbReference>
<dbReference type="GeneID" id="82847232"/>
<dbReference type="AlphaFoldDB" id="I7LA71"/>
<evidence type="ECO:0000313" key="2">
    <source>
        <dbReference type="Proteomes" id="UP000009320"/>
    </source>
</evidence>
<proteinExistence type="predicted"/>
<dbReference type="STRING" id="1423758.FC41_GL001085"/>
<evidence type="ECO:0000313" key="1">
    <source>
        <dbReference type="EMBL" id="CCI82009.1"/>
    </source>
</evidence>
<dbReference type="OrthoDB" id="9981809at2"/>
<gene>
    <name evidence="1" type="ORF">BN55_01500</name>
</gene>
<reference evidence="1 2" key="1">
    <citation type="submission" date="2012-06" db="EMBL/GenBank/DDBJ databases">
        <title>Draft Genome Sequence of Lactobacillus hominis Strain CRBIP 24.179T, isolated from human intestine.</title>
        <authorList>
            <person name="Cousin S."/>
            <person name="Ma L."/>
            <person name="Bizet C."/>
            <person name="Loux V."/>
            <person name="Bouchier C."/>
            <person name="Clermont D."/>
            <person name="Creno S."/>
        </authorList>
    </citation>
    <scope>NUCLEOTIDE SEQUENCE [LARGE SCALE GENOMIC DNA]</scope>
    <source>
        <strain evidence="2">CRBIP 24.179T</strain>
    </source>
</reference>
<organism evidence="1 2">
    <name type="scientific">Lactobacillus hominis DSM 23910 = CRBIP 24.179</name>
    <dbReference type="NCBI Taxonomy" id="1423758"/>
    <lineage>
        <taxon>Bacteria</taxon>
        <taxon>Bacillati</taxon>
        <taxon>Bacillota</taxon>
        <taxon>Bacilli</taxon>
        <taxon>Lactobacillales</taxon>
        <taxon>Lactobacillaceae</taxon>
        <taxon>Lactobacillus</taxon>
    </lineage>
</organism>
<comment type="caution">
    <text evidence="1">The sequence shown here is derived from an EMBL/GenBank/DDBJ whole genome shotgun (WGS) entry which is preliminary data.</text>
</comment>
<name>I7LA71_9LACO</name>
<protein>
    <submittedName>
        <fullName evidence="1">Uncharacterized protein</fullName>
    </submittedName>
</protein>
<sequence>MKVKVLFEVTTEELEETINKFIQTKKVIDIKFNSGNGNYALIMYEDPATIKQETFYFSDDTEVNDFIKKHDVVNVEHFGNGDEINTVVTYLEKEE</sequence>